<protein>
    <submittedName>
        <fullName evidence="1">Uncharacterized protein</fullName>
    </submittedName>
</protein>
<name>A0ACC2BVD7_DIPCM</name>
<accession>A0ACC2BVD7</accession>
<comment type="caution">
    <text evidence="1">The sequence shown here is derived from an EMBL/GenBank/DDBJ whole genome shotgun (WGS) entry which is preliminary data.</text>
</comment>
<dbReference type="EMBL" id="CM055104">
    <property type="protein sequence ID" value="KAJ7533759.1"/>
    <property type="molecule type" value="Genomic_DNA"/>
</dbReference>
<gene>
    <name evidence="1" type="ORF">O6H91_13G063500</name>
</gene>
<keyword evidence="2" id="KW-1185">Reference proteome</keyword>
<evidence type="ECO:0000313" key="1">
    <source>
        <dbReference type="EMBL" id="KAJ7533759.1"/>
    </source>
</evidence>
<proteinExistence type="predicted"/>
<dbReference type="Proteomes" id="UP001162992">
    <property type="component" value="Chromosome 13"/>
</dbReference>
<evidence type="ECO:0000313" key="2">
    <source>
        <dbReference type="Proteomes" id="UP001162992"/>
    </source>
</evidence>
<reference evidence="2" key="1">
    <citation type="journal article" date="2024" name="Proc. Natl. Acad. Sci. U.S.A.">
        <title>Extraordinary preservation of gene collinearity over three hundred million years revealed in homosporous lycophytes.</title>
        <authorList>
            <person name="Li C."/>
            <person name="Wickell D."/>
            <person name="Kuo L.Y."/>
            <person name="Chen X."/>
            <person name="Nie B."/>
            <person name="Liao X."/>
            <person name="Peng D."/>
            <person name="Ji J."/>
            <person name="Jenkins J."/>
            <person name="Williams M."/>
            <person name="Shu S."/>
            <person name="Plott C."/>
            <person name="Barry K."/>
            <person name="Rajasekar S."/>
            <person name="Grimwood J."/>
            <person name="Han X."/>
            <person name="Sun S."/>
            <person name="Hou Z."/>
            <person name="He W."/>
            <person name="Dai G."/>
            <person name="Sun C."/>
            <person name="Schmutz J."/>
            <person name="Leebens-Mack J.H."/>
            <person name="Li F.W."/>
            <person name="Wang L."/>
        </authorList>
    </citation>
    <scope>NUCLEOTIDE SEQUENCE [LARGE SCALE GENOMIC DNA]</scope>
    <source>
        <strain evidence="2">cv. PW_Plant_1</strain>
    </source>
</reference>
<organism evidence="1 2">
    <name type="scientific">Diphasiastrum complanatum</name>
    <name type="common">Issler's clubmoss</name>
    <name type="synonym">Lycopodium complanatum</name>
    <dbReference type="NCBI Taxonomy" id="34168"/>
    <lineage>
        <taxon>Eukaryota</taxon>
        <taxon>Viridiplantae</taxon>
        <taxon>Streptophyta</taxon>
        <taxon>Embryophyta</taxon>
        <taxon>Tracheophyta</taxon>
        <taxon>Lycopodiopsida</taxon>
        <taxon>Lycopodiales</taxon>
        <taxon>Lycopodiaceae</taxon>
        <taxon>Lycopodioideae</taxon>
        <taxon>Diphasiastrum</taxon>
    </lineage>
</organism>
<sequence>MFVHANVVRFLRTNFLRCLSWNKYNCTTRLLCLMVANRCPATSSQSRNLDFLGLIMIRKFNTKIGTNRAQRFKQMRWHGTKIPSLLVPLCFSTRCIIWFEPD</sequence>